<evidence type="ECO:0000313" key="1">
    <source>
        <dbReference type="EMBL" id="GKX30965.1"/>
    </source>
</evidence>
<sequence length="611" mass="71825">MILMPRGKIDYLLRRSVMYLFVNLFNEKTVERKKYYLSENFLKPTIASFNEYCELDTSKIKGCIGYFMTKEYSNDGVFLMQVNNIVATEKEFSFEFEIQETMIQTNKQIISNLYRVAALNDWLDEKGYSPNAYILDKQTFNLVRKGQINKTKQSSYTSQIQELKGRYDWKGIIDLFSPIQSIKEGHELWKNVNDLYEIGFACSKLGEPKNGKTRDREHLKEVAEFRNHSIRLYKRCIELEPLDFRYLSALAYRYYLNAIELSKQKGRNDGNKDEEIENAISYFQKATALNSKSIKDNYRMGKLILEYKIKQMKYKSHVWDREFFEEFQIVEQKGIEAITKAIKSYGSLDIERRKNYNKEYIKSCYCLGSYYLQKPQIPVIESLMSKISATEYLTSVNKDDIQDVANARHFLEETFITESGYDISEDLSIEELLKQQNRWTISPMDVLYKLAVVYLYMYFIKDNYTTDNVSALRYKENALRLMDITHQIGSQGRKKRIVNRNTWFISDKYALLHILNGNYTDAIKLIKNARDGYIINTLCLAYLLEGKEDVYSRCIDKLNEAVSNKYNLAKPVAYALMLYIYKKQGDNVKYNELLSTLDKSSHKYFKCLGVS</sequence>
<organism evidence="1 2">
    <name type="scientific">Vallitalea longa</name>
    <dbReference type="NCBI Taxonomy" id="2936439"/>
    <lineage>
        <taxon>Bacteria</taxon>
        <taxon>Bacillati</taxon>
        <taxon>Bacillota</taxon>
        <taxon>Clostridia</taxon>
        <taxon>Lachnospirales</taxon>
        <taxon>Vallitaleaceae</taxon>
        <taxon>Vallitalea</taxon>
    </lineage>
</organism>
<gene>
    <name evidence="1" type="ORF">SH1V18_34450</name>
</gene>
<dbReference type="Proteomes" id="UP001144256">
    <property type="component" value="Unassembled WGS sequence"/>
</dbReference>
<proteinExistence type="predicted"/>
<keyword evidence="2" id="KW-1185">Reference proteome</keyword>
<evidence type="ECO:0000313" key="2">
    <source>
        <dbReference type="Proteomes" id="UP001144256"/>
    </source>
</evidence>
<dbReference type="AlphaFoldDB" id="A0A9W5YEC1"/>
<protein>
    <submittedName>
        <fullName evidence="1">Uncharacterized protein</fullName>
    </submittedName>
</protein>
<accession>A0A9W5YEC1</accession>
<dbReference type="EMBL" id="BRLB01000013">
    <property type="protein sequence ID" value="GKX30965.1"/>
    <property type="molecule type" value="Genomic_DNA"/>
</dbReference>
<comment type="caution">
    <text evidence="1">The sequence shown here is derived from an EMBL/GenBank/DDBJ whole genome shotgun (WGS) entry which is preliminary data.</text>
</comment>
<name>A0A9W5YEC1_9FIRM</name>
<reference evidence="1" key="1">
    <citation type="submission" date="2022-06" db="EMBL/GenBank/DDBJ databases">
        <title>Vallitalea longa sp. nov., an anaerobic bacterium isolated from marine sediment.</title>
        <authorList>
            <person name="Hirano S."/>
            <person name="Terahara T."/>
            <person name="Mori K."/>
            <person name="Hamada M."/>
            <person name="Matsumoto R."/>
            <person name="Kobayashi T."/>
        </authorList>
    </citation>
    <scope>NUCLEOTIDE SEQUENCE</scope>
    <source>
        <strain evidence="1">SH18-1</strain>
    </source>
</reference>